<dbReference type="eggNOG" id="COG4680">
    <property type="taxonomic scope" value="Bacteria"/>
</dbReference>
<evidence type="ECO:0000313" key="1">
    <source>
        <dbReference type="EMBL" id="EPY01458.1"/>
    </source>
</evidence>
<reference evidence="1 2" key="1">
    <citation type="submission" date="2013-04" db="EMBL/GenBank/DDBJ databases">
        <authorList>
            <person name="Kuznetsov B."/>
            <person name="Ivanovsky R."/>
        </authorList>
    </citation>
    <scope>NUCLEOTIDE SEQUENCE [LARGE SCALE GENOMIC DNA]</scope>
    <source>
        <strain evidence="1 2">MGU-K5</strain>
    </source>
</reference>
<dbReference type="GO" id="GO:0110001">
    <property type="term" value="C:toxin-antitoxin complex"/>
    <property type="evidence" value="ECO:0007669"/>
    <property type="project" value="InterPro"/>
</dbReference>
<dbReference type="STRING" id="1316936.K678_10811"/>
<dbReference type="AlphaFoldDB" id="S9SBI5"/>
<sequence length="112" mass="12776">MSVDLVGGTQVIFDIGGNKFRLIFHVLYTFKRLLVKFIGTHAEYGGDVMMDIRPLRCEVDYEKALSEIERFFENEPEPGTSEADEFDLLALMISDYEATNWPIDPSRSGGRH</sequence>
<name>S9SBI5_MAGFU</name>
<dbReference type="GO" id="GO:0004519">
    <property type="term" value="F:endonuclease activity"/>
    <property type="evidence" value="ECO:0007669"/>
    <property type="project" value="InterPro"/>
</dbReference>
<gene>
    <name evidence="1" type="ORF">K678_10811</name>
</gene>
<dbReference type="Pfam" id="PF09907">
    <property type="entry name" value="HigB_toxin"/>
    <property type="match status" value="1"/>
</dbReference>
<comment type="caution">
    <text evidence="1">The sequence shown here is derived from an EMBL/GenBank/DDBJ whole genome shotgun (WGS) entry which is preliminary data.</text>
</comment>
<dbReference type="InterPro" id="IPR018669">
    <property type="entry name" value="Toxin_HigB"/>
</dbReference>
<dbReference type="Proteomes" id="UP000015350">
    <property type="component" value="Unassembled WGS sequence"/>
</dbReference>
<dbReference type="EMBL" id="AQPH01000039">
    <property type="protein sequence ID" value="EPY01458.1"/>
    <property type="molecule type" value="Genomic_DNA"/>
</dbReference>
<dbReference type="GO" id="GO:0003723">
    <property type="term" value="F:RNA binding"/>
    <property type="evidence" value="ECO:0007669"/>
    <property type="project" value="InterPro"/>
</dbReference>
<protein>
    <submittedName>
        <fullName evidence="1">Transcription regulator with HTH domain</fullName>
    </submittedName>
</protein>
<accession>S9SBI5</accession>
<dbReference type="eggNOG" id="COG5499">
    <property type="taxonomic scope" value="Bacteria"/>
</dbReference>
<organism evidence="1 2">
    <name type="scientific">Magnetospirillum fulvum MGU-K5</name>
    <dbReference type="NCBI Taxonomy" id="1316936"/>
    <lineage>
        <taxon>Bacteria</taxon>
        <taxon>Pseudomonadati</taxon>
        <taxon>Pseudomonadota</taxon>
        <taxon>Alphaproteobacteria</taxon>
        <taxon>Rhodospirillales</taxon>
        <taxon>Rhodospirillaceae</taxon>
        <taxon>Magnetospirillum</taxon>
    </lineage>
</organism>
<evidence type="ECO:0000313" key="2">
    <source>
        <dbReference type="Proteomes" id="UP000015350"/>
    </source>
</evidence>
<proteinExistence type="predicted"/>